<dbReference type="Pfam" id="PF13426">
    <property type="entry name" value="PAS_9"/>
    <property type="match status" value="1"/>
</dbReference>
<dbReference type="EMBL" id="BARU01013201">
    <property type="protein sequence ID" value="GAH34039.1"/>
    <property type="molecule type" value="Genomic_DNA"/>
</dbReference>
<evidence type="ECO:0000259" key="1">
    <source>
        <dbReference type="PROSITE" id="PS50112"/>
    </source>
</evidence>
<dbReference type="AlphaFoldDB" id="X1FXJ7"/>
<protein>
    <recommendedName>
        <fullName evidence="1">PAS domain-containing protein</fullName>
    </recommendedName>
</protein>
<gene>
    <name evidence="2" type="ORF">S03H2_23971</name>
</gene>
<proteinExistence type="predicted"/>
<comment type="caution">
    <text evidence="2">The sequence shown here is derived from an EMBL/GenBank/DDBJ whole genome shotgun (WGS) entry which is preliminary data.</text>
</comment>
<name>X1FXJ7_9ZZZZ</name>
<feature type="non-terminal residue" evidence="2">
    <location>
        <position position="1"/>
    </location>
</feature>
<evidence type="ECO:0000313" key="2">
    <source>
        <dbReference type="EMBL" id="GAH34039.1"/>
    </source>
</evidence>
<reference evidence="2" key="1">
    <citation type="journal article" date="2014" name="Front. Microbiol.">
        <title>High frequency of phylogenetically diverse reductive dehalogenase-homologous genes in deep subseafloor sedimentary metagenomes.</title>
        <authorList>
            <person name="Kawai M."/>
            <person name="Futagami T."/>
            <person name="Toyoda A."/>
            <person name="Takaki Y."/>
            <person name="Nishi S."/>
            <person name="Hori S."/>
            <person name="Arai W."/>
            <person name="Tsubouchi T."/>
            <person name="Morono Y."/>
            <person name="Uchiyama I."/>
            <person name="Ito T."/>
            <person name="Fujiyama A."/>
            <person name="Inagaki F."/>
            <person name="Takami H."/>
        </authorList>
    </citation>
    <scope>NUCLEOTIDE SEQUENCE</scope>
    <source>
        <strain evidence="2">Expedition CK06-06</strain>
    </source>
</reference>
<dbReference type="InterPro" id="IPR035965">
    <property type="entry name" value="PAS-like_dom_sf"/>
</dbReference>
<dbReference type="Pfam" id="PF13188">
    <property type="entry name" value="PAS_8"/>
    <property type="match status" value="1"/>
</dbReference>
<feature type="domain" description="PAS" evidence="1">
    <location>
        <begin position="1"/>
        <end position="21"/>
    </location>
</feature>
<sequence>VWINNAIESYFGLQKEKIIGKDKKQLIRKNIQHIFEDPDEFIRKVFATYDNNTYIENFECHVLPDKKHNERWLEHWSQPIKSGLYTGGRIEYYYDITRYRKAKQITKKSEKRFKELFNHISSGVAVYEAKDNGRDFIIRDFNQAAEKIEKVKKEDIISKSVLRVFPGVKDFGLFKVFQEVYKTGQPQHKQIPHQL</sequence>
<dbReference type="SUPFAM" id="SSF55785">
    <property type="entry name" value="PYP-like sensor domain (PAS domain)"/>
    <property type="match status" value="2"/>
</dbReference>
<organism evidence="2">
    <name type="scientific">marine sediment metagenome</name>
    <dbReference type="NCBI Taxonomy" id="412755"/>
    <lineage>
        <taxon>unclassified sequences</taxon>
        <taxon>metagenomes</taxon>
        <taxon>ecological metagenomes</taxon>
    </lineage>
</organism>
<accession>X1FXJ7</accession>
<dbReference type="Gene3D" id="3.30.450.20">
    <property type="entry name" value="PAS domain"/>
    <property type="match status" value="2"/>
</dbReference>
<dbReference type="PROSITE" id="PS50112">
    <property type="entry name" value="PAS"/>
    <property type="match status" value="1"/>
</dbReference>
<dbReference type="InterPro" id="IPR000014">
    <property type="entry name" value="PAS"/>
</dbReference>